<name>A0ABN8Y4B5_RANTA</name>
<reference evidence="2" key="1">
    <citation type="submission" date="2023-04" db="EMBL/GenBank/DDBJ databases">
        <authorList>
            <consortium name="ELIXIR-Norway"/>
        </authorList>
    </citation>
    <scope>NUCLEOTIDE SEQUENCE [LARGE SCALE GENOMIC DNA]</scope>
</reference>
<feature type="compositionally biased region" description="Basic and acidic residues" evidence="1">
    <location>
        <begin position="23"/>
        <end position="34"/>
    </location>
</feature>
<evidence type="ECO:0000313" key="3">
    <source>
        <dbReference type="Proteomes" id="UP001176941"/>
    </source>
</evidence>
<gene>
    <name evidence="2" type="ORF">MRATA1EN1_LOCUS5374</name>
</gene>
<keyword evidence="3" id="KW-1185">Reference proteome</keyword>
<sequence length="380" mass="41852">MPAPQLGAGSKQRGPGAWSRAGTQEEHPGHRENDCMHTCSVIESATGSGEDVLGELRGSIVESFPTPCAPVELEDIPHHKANPEFSLVRSPRDLAPAQFGRASCESGSWRLRGRRDAPRKVSEGDRSSALLSPGFWKRFERRRALGAGEPSANDWTPRKRTGRERVLAREQERFREAKLSRLLAALCWISWIPTRVTQFDHSSVDLWPLLCPRDPTDSPTPSSAHQGTEGPPGELHRPPRPRARSSPKSQSRRERRWNLVQFIKRKRSSQMSMKTNSSTISKQRGAIVIASVAEDRPMKSLSGGEGFWGQRGRERQPPAAETRSAATILGTCGDVSPGQEEGDAPKQSPGSEVSGFRGGVLLWRQDPPREALGARGVFPF</sequence>
<dbReference type="EMBL" id="OX459950">
    <property type="protein sequence ID" value="CAI9156412.1"/>
    <property type="molecule type" value="Genomic_DNA"/>
</dbReference>
<feature type="region of interest" description="Disordered" evidence="1">
    <location>
        <begin position="300"/>
        <end position="359"/>
    </location>
</feature>
<proteinExistence type="predicted"/>
<accession>A0ABN8Y4B5</accession>
<feature type="region of interest" description="Disordered" evidence="1">
    <location>
        <begin position="215"/>
        <end position="256"/>
    </location>
</feature>
<protein>
    <submittedName>
        <fullName evidence="2">Uncharacterized protein</fullName>
    </submittedName>
</protein>
<dbReference type="Proteomes" id="UP001176941">
    <property type="component" value="Chromosome 14"/>
</dbReference>
<evidence type="ECO:0000313" key="2">
    <source>
        <dbReference type="EMBL" id="CAI9156412.1"/>
    </source>
</evidence>
<feature type="region of interest" description="Disordered" evidence="1">
    <location>
        <begin position="1"/>
        <end position="34"/>
    </location>
</feature>
<evidence type="ECO:0000256" key="1">
    <source>
        <dbReference type="SAM" id="MobiDB-lite"/>
    </source>
</evidence>
<organism evidence="2 3">
    <name type="scientific">Rangifer tarandus platyrhynchus</name>
    <name type="common">Svalbard reindeer</name>
    <dbReference type="NCBI Taxonomy" id="3082113"/>
    <lineage>
        <taxon>Eukaryota</taxon>
        <taxon>Metazoa</taxon>
        <taxon>Chordata</taxon>
        <taxon>Craniata</taxon>
        <taxon>Vertebrata</taxon>
        <taxon>Euteleostomi</taxon>
        <taxon>Mammalia</taxon>
        <taxon>Eutheria</taxon>
        <taxon>Laurasiatheria</taxon>
        <taxon>Artiodactyla</taxon>
        <taxon>Ruminantia</taxon>
        <taxon>Pecora</taxon>
        <taxon>Cervidae</taxon>
        <taxon>Odocoileinae</taxon>
        <taxon>Rangifer</taxon>
    </lineage>
</organism>